<protein>
    <submittedName>
        <fullName evidence="1">LipA</fullName>
    </submittedName>
</protein>
<reference evidence="1" key="1">
    <citation type="journal article" date="2000" name="Vet. Microbiol.">
        <title>Genetic organisation of the capsule biosynthetic locus of Pasteurella multocida M1404 (B:2).</title>
        <authorList>
            <person name="Boyce J.D."/>
            <person name="Chung J.Y."/>
            <person name="Adler B."/>
        </authorList>
    </citation>
    <scope>NUCLEOTIDE SEQUENCE</scope>
    <source>
        <strain evidence="1">M1404</strain>
    </source>
</reference>
<dbReference type="SMR" id="Q9L9L5"/>
<dbReference type="RefSeq" id="WP_021734294.1">
    <property type="nucleotide sequence ID" value="NZ_CP017961.1"/>
</dbReference>
<dbReference type="AlphaFoldDB" id="Q9L9L5"/>
<accession>Q9L9L5</accession>
<name>Q9L9L5_PASMD</name>
<dbReference type="EMBL" id="AF169324">
    <property type="protein sequence ID" value="AAF67276.1"/>
    <property type="molecule type" value="Genomic_DNA"/>
</dbReference>
<sequence length="682" mass="79737">MFLSSLGLYKKRRYLKKFMQPTENVFFFFWGKKHVYREWFVRNILRQKIAYLEDGFIRSHFPGKEYPTLSIIIDKIGIYYDSTNPSELENQLNNPHFTYNIEGKVYTKQEVEVAIELIKNYKISKYSYLKDIDPNFFLPCWKHKKKILIVDQTFGDKSINYAQASDHTFLKMLEIAKLNNPNAIFIIKSHPEVEIGEKEGHFSSIVESEQVKFLYDTVNPYSLLDHIDEVYVVSSTLGFEALLAGKKVHCFGIPWYSNWGVTTDYFKCTRRKQKRTIAELFFAAYFRYTRYINPITKEKGDIFDVINWLILQKEISTRYNNKIIALGFRKWKQSNLTPLLSFNKNKLFFIQNISELNKSKIAINNNDMFVIWGNKIPSELTIFAEKYSAKIVRMEDGFIRSVGLGSNFIPPNSFVLDKRGLYFDPTTQSDLEFLLENHEITESELLQAQKIRKLILEHNITKYNVEKTHTPTWNQLTQGKTTILIPGQVEDDASILFGSPKIKTNLELLQLVRAENPNAFIVYKPHPDVLAKNRIGKLDLSILKKFVNYIEQDLSIIACINYCDEVHTMTSLAGFDALLRNKKVITYGMPFYSGWGLTIDKHYNPLRTKKRSLDELIAISLNHYPIYWDHELKGYTNSESVIYSILSEIKMNNNYKTHNMETIKIIYQQVKKLIILIKSALK</sequence>
<proteinExistence type="predicted"/>
<dbReference type="CDD" id="cd16440">
    <property type="entry name" value="beta_Kdo_transferase_KpsC_1"/>
    <property type="match status" value="1"/>
</dbReference>
<organism evidence="1">
    <name type="scientific">Pasteurella multocida</name>
    <dbReference type="NCBI Taxonomy" id="747"/>
    <lineage>
        <taxon>Bacteria</taxon>
        <taxon>Pseudomonadati</taxon>
        <taxon>Pseudomonadota</taxon>
        <taxon>Gammaproteobacteria</taxon>
        <taxon>Pasteurellales</taxon>
        <taxon>Pasteurellaceae</taxon>
        <taxon>Pasteurella</taxon>
    </lineage>
</organism>
<dbReference type="GO" id="GO:0015774">
    <property type="term" value="P:polysaccharide transport"/>
    <property type="evidence" value="ECO:0007669"/>
    <property type="project" value="InterPro"/>
</dbReference>
<dbReference type="GO" id="GO:0000271">
    <property type="term" value="P:polysaccharide biosynthetic process"/>
    <property type="evidence" value="ECO:0007669"/>
    <property type="project" value="InterPro"/>
</dbReference>
<dbReference type="CDD" id="cd16439">
    <property type="entry name" value="beta_Kdo_transferase_KpsC_2"/>
    <property type="match status" value="1"/>
</dbReference>
<dbReference type="InterPro" id="IPR007833">
    <property type="entry name" value="Capsule_polysaccharide_synth"/>
</dbReference>
<dbReference type="Pfam" id="PF05159">
    <property type="entry name" value="Capsule_synth"/>
    <property type="match status" value="2"/>
</dbReference>
<gene>
    <name evidence="1" type="primary">lipA</name>
</gene>
<evidence type="ECO:0000313" key="1">
    <source>
        <dbReference type="EMBL" id="AAF67276.1"/>
    </source>
</evidence>